<reference evidence="3 4" key="1">
    <citation type="submission" date="2019-09" db="EMBL/GenBank/DDBJ databases">
        <title>Chitinophaga ginsengihumi sp. nov., isolated from soil of ginseng rhizosphere.</title>
        <authorList>
            <person name="Lee J."/>
        </authorList>
    </citation>
    <scope>NUCLEOTIDE SEQUENCE [LARGE SCALE GENOMIC DNA]</scope>
    <source>
        <strain evidence="3 4">BN140078</strain>
    </source>
</reference>
<dbReference type="RefSeq" id="WP_149840894.1">
    <property type="nucleotide sequence ID" value="NZ_VUOC01000004.1"/>
</dbReference>
<dbReference type="InterPro" id="IPR030395">
    <property type="entry name" value="GP_PDE_dom"/>
</dbReference>
<dbReference type="Gene3D" id="3.20.20.190">
    <property type="entry name" value="Phosphatidylinositol (PI) phosphodiesterase"/>
    <property type="match status" value="1"/>
</dbReference>
<dbReference type="GO" id="GO:0008889">
    <property type="term" value="F:glycerophosphodiester phosphodiesterase activity"/>
    <property type="evidence" value="ECO:0007669"/>
    <property type="project" value="TreeGrafter"/>
</dbReference>
<dbReference type="EMBL" id="VUOC01000004">
    <property type="protein sequence ID" value="KAA2239717.1"/>
    <property type="molecule type" value="Genomic_DNA"/>
</dbReference>
<dbReference type="SUPFAM" id="SSF51695">
    <property type="entry name" value="PLC-like phosphodiesterases"/>
    <property type="match status" value="1"/>
</dbReference>
<dbReference type="AlphaFoldDB" id="A0A5B2VNB5"/>
<feature type="signal peptide" evidence="1">
    <location>
        <begin position="1"/>
        <end position="25"/>
    </location>
</feature>
<evidence type="ECO:0000259" key="2">
    <source>
        <dbReference type="PROSITE" id="PS51704"/>
    </source>
</evidence>
<dbReference type="Pfam" id="PF03009">
    <property type="entry name" value="GDPD"/>
    <property type="match status" value="1"/>
</dbReference>
<accession>A0A5B2VNB5</accession>
<dbReference type="GO" id="GO:0006580">
    <property type="term" value="P:ethanolamine metabolic process"/>
    <property type="evidence" value="ECO:0007669"/>
    <property type="project" value="TreeGrafter"/>
</dbReference>
<evidence type="ECO:0000313" key="4">
    <source>
        <dbReference type="Proteomes" id="UP000324611"/>
    </source>
</evidence>
<dbReference type="GO" id="GO:0005886">
    <property type="term" value="C:plasma membrane"/>
    <property type="evidence" value="ECO:0007669"/>
    <property type="project" value="TreeGrafter"/>
</dbReference>
<gene>
    <name evidence="3" type="ORF">F0L74_26355</name>
</gene>
<comment type="caution">
    <text evidence="3">The sequence shown here is derived from an EMBL/GenBank/DDBJ whole genome shotgun (WGS) entry which is preliminary data.</text>
</comment>
<dbReference type="GO" id="GO:0006644">
    <property type="term" value="P:phospholipid metabolic process"/>
    <property type="evidence" value="ECO:0007669"/>
    <property type="project" value="TreeGrafter"/>
</dbReference>
<dbReference type="GO" id="GO:0070291">
    <property type="term" value="P:N-acylethanolamine metabolic process"/>
    <property type="evidence" value="ECO:0007669"/>
    <property type="project" value="TreeGrafter"/>
</dbReference>
<evidence type="ECO:0000313" key="3">
    <source>
        <dbReference type="EMBL" id="KAA2239717.1"/>
    </source>
</evidence>
<dbReference type="PANTHER" id="PTHR46320">
    <property type="entry name" value="GLYCEROPHOSPHODIESTER PHOSPHODIESTERASE 1"/>
    <property type="match status" value="1"/>
</dbReference>
<name>A0A5B2VNB5_9BACT</name>
<sequence>MYIKRFNTIIAAAALLLSVAATATAQQVAAGVDFRTVQELQQFLAYSPKRIPMVSAHRGGPQAGFPENALETFANSIRLQPVIIECDITLSKDSVLVLMHDDRLDRTSTGTGPLRDRTYAELTTLQLKDNQGDTTPYHIPQLDDVLRWGRGKVIFTLDVKRGVPYAMVIDAVHRCHAEACAVIITYNAAQAAEVHQLAPELMISASIRNKEDLERLHTGGVPDNRLLAFVGVSEADPELYRLLHEHGIQCILGVMGNLDRQAAARGPQVYYDLVDRGADILSTDAPVTAAQALEDYIRQHGLPQWKMPEDQKQ</sequence>
<dbReference type="CDD" id="cd08566">
    <property type="entry name" value="GDPD_AtGDE_like"/>
    <property type="match status" value="1"/>
</dbReference>
<feature type="chain" id="PRO_5022709883" evidence="1">
    <location>
        <begin position="26"/>
        <end position="313"/>
    </location>
</feature>
<dbReference type="PROSITE" id="PS51704">
    <property type="entry name" value="GP_PDE"/>
    <property type="match status" value="1"/>
</dbReference>
<dbReference type="InterPro" id="IPR017946">
    <property type="entry name" value="PLC-like_Pdiesterase_TIM-brl"/>
</dbReference>
<keyword evidence="1" id="KW-0732">Signal</keyword>
<protein>
    <submittedName>
        <fullName evidence="3">Glycerophosphodiester phosphodiesterase family protein</fullName>
    </submittedName>
</protein>
<dbReference type="Proteomes" id="UP000324611">
    <property type="component" value="Unassembled WGS sequence"/>
</dbReference>
<proteinExistence type="predicted"/>
<organism evidence="3 4">
    <name type="scientific">Chitinophaga agrisoli</name>
    <dbReference type="NCBI Taxonomy" id="2607653"/>
    <lineage>
        <taxon>Bacteria</taxon>
        <taxon>Pseudomonadati</taxon>
        <taxon>Bacteroidota</taxon>
        <taxon>Chitinophagia</taxon>
        <taxon>Chitinophagales</taxon>
        <taxon>Chitinophagaceae</taxon>
        <taxon>Chitinophaga</taxon>
    </lineage>
</organism>
<evidence type="ECO:0000256" key="1">
    <source>
        <dbReference type="SAM" id="SignalP"/>
    </source>
</evidence>
<feature type="domain" description="GP-PDE" evidence="2">
    <location>
        <begin position="52"/>
        <end position="293"/>
    </location>
</feature>
<keyword evidence="4" id="KW-1185">Reference proteome</keyword>
<dbReference type="PANTHER" id="PTHR46320:SF1">
    <property type="entry name" value="GLYCEROPHOSPHODIESTER PHOSPHODIESTERASE 1"/>
    <property type="match status" value="1"/>
</dbReference>
<reference evidence="3 4" key="2">
    <citation type="submission" date="2019-09" db="EMBL/GenBank/DDBJ databases">
        <authorList>
            <person name="Jin C."/>
        </authorList>
    </citation>
    <scope>NUCLEOTIDE SEQUENCE [LARGE SCALE GENOMIC DNA]</scope>
    <source>
        <strain evidence="3 4">BN140078</strain>
    </source>
</reference>